<name>A0A2N4SXN8_9MICC</name>
<evidence type="ECO:0000313" key="3">
    <source>
        <dbReference type="Proteomes" id="UP000234632"/>
    </source>
</evidence>
<keyword evidence="1" id="KW-0472">Membrane</keyword>
<reference evidence="2 3" key="1">
    <citation type="submission" date="2015-12" db="EMBL/GenBank/DDBJ databases">
        <authorList>
            <person name="Shamseldin A."/>
            <person name="Moawad H."/>
            <person name="Abd El-Rahim W.M."/>
            <person name="Sadowsky M.J."/>
        </authorList>
    </citation>
    <scope>NUCLEOTIDE SEQUENCE [LARGE SCALE GENOMIC DNA]</scope>
    <source>
        <strain evidence="2 3">S43</strain>
    </source>
</reference>
<evidence type="ECO:0000256" key="1">
    <source>
        <dbReference type="SAM" id="Phobius"/>
    </source>
</evidence>
<evidence type="ECO:0000313" key="2">
    <source>
        <dbReference type="EMBL" id="PLC10737.1"/>
    </source>
</evidence>
<keyword evidence="1" id="KW-1133">Transmembrane helix</keyword>
<dbReference type="Proteomes" id="UP000234632">
    <property type="component" value="Unassembled WGS sequence"/>
</dbReference>
<comment type="caution">
    <text evidence="2">The sequence shown here is derived from an EMBL/GenBank/DDBJ whole genome shotgun (WGS) entry which is preliminary data.</text>
</comment>
<proteinExistence type="predicted"/>
<protein>
    <submittedName>
        <fullName evidence="2">Uncharacterized protein</fullName>
    </submittedName>
</protein>
<sequence>MPEVLEASVPWMPIAAFFGGGALFMGLEKLIHSIQHRLGAGGESSGLLAILTGCPWTCSATG</sequence>
<accession>A0A2N4SXN8</accession>
<feature type="transmembrane region" description="Helical" evidence="1">
    <location>
        <begin position="12"/>
        <end position="31"/>
    </location>
</feature>
<gene>
    <name evidence="2" type="ORF">AUQ48_16935</name>
</gene>
<organism evidence="2 3">
    <name type="scientific">Kocuria flava</name>
    <dbReference type="NCBI Taxonomy" id="446860"/>
    <lineage>
        <taxon>Bacteria</taxon>
        <taxon>Bacillati</taxon>
        <taxon>Actinomycetota</taxon>
        <taxon>Actinomycetes</taxon>
        <taxon>Micrococcales</taxon>
        <taxon>Micrococcaceae</taxon>
        <taxon>Kocuria</taxon>
    </lineage>
</organism>
<dbReference type="AlphaFoldDB" id="A0A2N4SXN8"/>
<keyword evidence="1" id="KW-0812">Transmembrane</keyword>
<dbReference type="EMBL" id="LOMZ01000004">
    <property type="protein sequence ID" value="PLC10737.1"/>
    <property type="molecule type" value="Genomic_DNA"/>
</dbReference>